<dbReference type="InterPro" id="IPR007436">
    <property type="entry name" value="DUF485"/>
</dbReference>
<evidence type="ECO:0000256" key="1">
    <source>
        <dbReference type="SAM" id="Phobius"/>
    </source>
</evidence>
<comment type="caution">
    <text evidence="2">The sequence shown here is derived from an EMBL/GenBank/DDBJ whole genome shotgun (WGS) entry which is preliminary data.</text>
</comment>
<protein>
    <submittedName>
        <fullName evidence="2">DUF485 domain-containing protein</fullName>
    </submittedName>
</protein>
<keyword evidence="3" id="KW-1185">Reference proteome</keyword>
<dbReference type="Pfam" id="PF04341">
    <property type="entry name" value="DUF485"/>
    <property type="match status" value="1"/>
</dbReference>
<accession>A0ABT7MPQ5</accession>
<keyword evidence="1" id="KW-0812">Transmembrane</keyword>
<name>A0ABT7MPQ5_9BACL</name>
<feature type="transmembrane region" description="Helical" evidence="1">
    <location>
        <begin position="69"/>
        <end position="89"/>
    </location>
</feature>
<sequence length="110" mass="13050">MHDVTQVTQTDSTRSAEAIVESQTFHKLMREKNRFIVPSIIFSLIFYFTLPISTSYFTFLNIPVAGDITWAWVLAFAQFFMTWMFCVMYSRRARRFDELVTAIKQEEDDR</sequence>
<keyword evidence="1" id="KW-1133">Transmembrane helix</keyword>
<reference evidence="2 3" key="1">
    <citation type="submission" date="2023-06" db="EMBL/GenBank/DDBJ databases">
        <title>Influencing factors and mechanism of Cr(VI) reduction by facultative anaerobic Exiguobacterium sp. PY14.</title>
        <authorList>
            <person name="Zou L."/>
        </authorList>
    </citation>
    <scope>NUCLEOTIDE SEQUENCE [LARGE SCALE GENOMIC DNA]</scope>
    <source>
        <strain evidence="2 3">PY14</strain>
    </source>
</reference>
<proteinExistence type="predicted"/>
<evidence type="ECO:0000313" key="3">
    <source>
        <dbReference type="Proteomes" id="UP001230807"/>
    </source>
</evidence>
<keyword evidence="1" id="KW-0472">Membrane</keyword>
<dbReference type="RefSeq" id="WP_214720221.1">
    <property type="nucleotide sequence ID" value="NZ_CP183077.1"/>
</dbReference>
<dbReference type="Proteomes" id="UP001230807">
    <property type="component" value="Unassembled WGS sequence"/>
</dbReference>
<dbReference type="PANTHER" id="PTHR38441">
    <property type="entry name" value="INTEGRAL MEMBRANE PROTEIN-RELATED"/>
    <property type="match status" value="1"/>
</dbReference>
<evidence type="ECO:0000313" key="2">
    <source>
        <dbReference type="EMBL" id="MDL5377199.1"/>
    </source>
</evidence>
<gene>
    <name evidence="2" type="ORF">QR695_09310</name>
</gene>
<dbReference type="EMBL" id="JASWER010000007">
    <property type="protein sequence ID" value="MDL5377199.1"/>
    <property type="molecule type" value="Genomic_DNA"/>
</dbReference>
<dbReference type="PANTHER" id="PTHR38441:SF1">
    <property type="entry name" value="MEMBRANE PROTEIN"/>
    <property type="match status" value="1"/>
</dbReference>
<organism evidence="2 3">
    <name type="scientific">Exiguobacterium mexicanum</name>
    <dbReference type="NCBI Taxonomy" id="340146"/>
    <lineage>
        <taxon>Bacteria</taxon>
        <taxon>Bacillati</taxon>
        <taxon>Bacillota</taxon>
        <taxon>Bacilli</taxon>
        <taxon>Bacillales</taxon>
        <taxon>Bacillales Family XII. Incertae Sedis</taxon>
        <taxon>Exiguobacterium</taxon>
    </lineage>
</organism>
<feature type="transmembrane region" description="Helical" evidence="1">
    <location>
        <begin position="35"/>
        <end position="57"/>
    </location>
</feature>